<dbReference type="Pfam" id="PF17956">
    <property type="entry name" value="NAPRTase_C"/>
    <property type="match status" value="1"/>
</dbReference>
<name>A0AAV8UTI3_9RHOD</name>
<keyword evidence="9 15" id="KW-0808">Transferase</keyword>
<comment type="caution">
    <text evidence="19">The sequence shown here is derived from an EMBL/GenBank/DDBJ whole genome shotgun (WGS) entry which is preliminary data.</text>
</comment>
<evidence type="ECO:0000256" key="7">
    <source>
        <dbReference type="ARBA" id="ARBA00022598"/>
    </source>
</evidence>
<evidence type="ECO:0000259" key="18">
    <source>
        <dbReference type="Pfam" id="PF17956"/>
    </source>
</evidence>
<keyword evidence="20" id="KW-1185">Reference proteome</keyword>
<comment type="cofactor">
    <cofactor evidence="2">
        <name>Mg(2+)</name>
        <dbReference type="ChEBI" id="CHEBI:18420"/>
    </cofactor>
</comment>
<reference evidence="19 20" key="1">
    <citation type="journal article" date="2023" name="Nat. Commun.">
        <title>Origin of minicircular mitochondrial genomes in red algae.</title>
        <authorList>
            <person name="Lee Y."/>
            <person name="Cho C.H."/>
            <person name="Lee Y.M."/>
            <person name="Park S.I."/>
            <person name="Yang J.H."/>
            <person name="West J.A."/>
            <person name="Bhattacharya D."/>
            <person name="Yoon H.S."/>
        </authorList>
    </citation>
    <scope>NUCLEOTIDE SEQUENCE [LARGE SCALE GENOMIC DNA]</scope>
    <source>
        <strain evidence="19 20">CCMP1338</strain>
        <tissue evidence="19">Whole cell</tissue>
    </source>
</reference>
<accession>A0AAV8UTI3</accession>
<dbReference type="GO" id="GO:0016740">
    <property type="term" value="F:transferase activity"/>
    <property type="evidence" value="ECO:0007669"/>
    <property type="project" value="UniProtKB-KW"/>
</dbReference>
<dbReference type="Pfam" id="PF04095">
    <property type="entry name" value="NAPRTase"/>
    <property type="match status" value="1"/>
</dbReference>
<gene>
    <name evidence="19" type="ORF">NDN08_000892</name>
</gene>
<evidence type="ECO:0000256" key="6">
    <source>
        <dbReference type="ARBA" id="ARBA00022553"/>
    </source>
</evidence>
<keyword evidence="8 15" id="KW-0662">Pyridine nucleotide biosynthesis</keyword>
<keyword evidence="11" id="KW-0460">Magnesium</keyword>
<comment type="pathway">
    <text evidence="3 15">Cofactor biosynthesis; NAD(+) biosynthesis; nicotinate D-ribonucleotide from nicotinate: step 1/1.</text>
</comment>
<evidence type="ECO:0000256" key="11">
    <source>
        <dbReference type="ARBA" id="ARBA00022842"/>
    </source>
</evidence>
<dbReference type="GO" id="GO:0034355">
    <property type="term" value="P:NAD+ biosynthetic process via the salvage pathway"/>
    <property type="evidence" value="ECO:0007669"/>
    <property type="project" value="TreeGrafter"/>
</dbReference>
<dbReference type="CDD" id="cd01570">
    <property type="entry name" value="NAPRTase_A"/>
    <property type="match status" value="1"/>
</dbReference>
<evidence type="ECO:0000256" key="3">
    <source>
        <dbReference type="ARBA" id="ARBA00004952"/>
    </source>
</evidence>
<evidence type="ECO:0000256" key="1">
    <source>
        <dbReference type="ARBA" id="ARBA00001936"/>
    </source>
</evidence>
<keyword evidence="7 15" id="KW-0436">Ligase</keyword>
<dbReference type="InterPro" id="IPR006405">
    <property type="entry name" value="Nic_PRibTrfase_pncB"/>
</dbReference>
<evidence type="ECO:0000313" key="19">
    <source>
        <dbReference type="EMBL" id="KAJ8904373.1"/>
    </source>
</evidence>
<evidence type="ECO:0000256" key="10">
    <source>
        <dbReference type="ARBA" id="ARBA00022723"/>
    </source>
</evidence>
<protein>
    <recommendedName>
        <fullName evidence="5 15">Nicotinate phosphoribosyltransferase</fullName>
        <ecNumber evidence="5 15">6.3.4.21</ecNumber>
    </recommendedName>
</protein>
<dbReference type="PANTHER" id="PTHR11098:SF1">
    <property type="entry name" value="NICOTINATE PHOSPHORIBOSYLTRANSFERASE"/>
    <property type="match status" value="1"/>
</dbReference>
<evidence type="ECO:0000313" key="20">
    <source>
        <dbReference type="Proteomes" id="UP001157974"/>
    </source>
</evidence>
<dbReference type="Gene3D" id="3.20.140.10">
    <property type="entry name" value="nicotinate phosphoribosyltransferase"/>
    <property type="match status" value="1"/>
</dbReference>
<evidence type="ECO:0000256" key="2">
    <source>
        <dbReference type="ARBA" id="ARBA00001946"/>
    </source>
</evidence>
<dbReference type="GO" id="GO:0005829">
    <property type="term" value="C:cytosol"/>
    <property type="evidence" value="ECO:0007669"/>
    <property type="project" value="TreeGrafter"/>
</dbReference>
<evidence type="ECO:0000259" key="17">
    <source>
        <dbReference type="Pfam" id="PF17767"/>
    </source>
</evidence>
<comment type="similarity">
    <text evidence="4 15">Belongs to the NAPRTase family.</text>
</comment>
<sequence length="528" mass="57940">MDGGYVRAALTDAYQITMAYGHWKHGRAEEKSAFEVIFRRGPFGGPFAVFAGLEDFLEFVGKFAFNDGDLAFLMKNYPEMDRSFFDWLRNVDTSRVVIRSVKEGTVVFPMEPLVTVEGPLAVVQLLETALLNLTNFASLVCTNALRHRIVAGPKANLVEFGLRRAQGPDGAMTASFYSYAGGVDATSNVLASELYGIPLRGTHSHSYVQSYSGEDLAKVNGNIKTPCGESRSLLATTLEHRRRLGWMETNHGELAAFVSYAQAFPTGFLALVDTYNTLGSGILNFIMVGMALVDAGYSPVGVRLDSGDLAELSILVREKLKAVAAEDPRYEKLARCTIMASDNINEESLLEMNERHHEINSFGIGTNLVTCQAQPALGLVFKLVEINDRPRMKISGRKSTLPCKKSIIRMYNSSIPKVLDLIVLCDQPLPRLGKESTFYSPTDLNEKIMFTPESLEPLLSVSYGGTGSGRSFETAEETRSWLRSQLEGSDIISKSINGSSEPHVALSSELREVALQVMKQELGTAIQG</sequence>
<keyword evidence="6" id="KW-0597">Phosphoprotein</keyword>
<evidence type="ECO:0000256" key="15">
    <source>
        <dbReference type="RuleBase" id="RU365100"/>
    </source>
</evidence>
<comment type="cofactor">
    <cofactor evidence="1">
        <name>Mn(2+)</name>
        <dbReference type="ChEBI" id="CHEBI:29035"/>
    </cofactor>
</comment>
<dbReference type="InterPro" id="IPR041525">
    <property type="entry name" value="N/Namide_PRibTrfase"/>
</dbReference>
<keyword evidence="10" id="KW-0479">Metal-binding</keyword>
<proteinExistence type="inferred from homology"/>
<dbReference type="NCBIfam" id="TIGR01513">
    <property type="entry name" value="NAPRTase_put"/>
    <property type="match status" value="1"/>
</dbReference>
<feature type="domain" description="Nicotinate phosphoribosyltransferase N-terminal" evidence="17">
    <location>
        <begin position="10"/>
        <end position="135"/>
    </location>
</feature>
<dbReference type="InterPro" id="IPR007229">
    <property type="entry name" value="Nic_PRibTrfase-Fam"/>
</dbReference>
<comment type="function">
    <text evidence="13">Catalyzes the first step in the biosynthesis of NAD from nicotinic acid, the ATP-dependent synthesis of beta-nicotinate D-ribonucleotide from nicotinate and 5-phospho-D-ribose 1-phosphate. Helps prevent cellular oxidative stress via its role in NAD biosynthesis.</text>
</comment>
<keyword evidence="12" id="KW-0464">Manganese</keyword>
<dbReference type="Proteomes" id="UP001157974">
    <property type="component" value="Unassembled WGS sequence"/>
</dbReference>
<dbReference type="PANTHER" id="PTHR11098">
    <property type="entry name" value="NICOTINATE PHOSPHORIBOSYLTRANSFERASE"/>
    <property type="match status" value="1"/>
</dbReference>
<dbReference type="GO" id="GO:0046872">
    <property type="term" value="F:metal ion binding"/>
    <property type="evidence" value="ECO:0007669"/>
    <property type="project" value="UniProtKB-KW"/>
</dbReference>
<evidence type="ECO:0000256" key="13">
    <source>
        <dbReference type="ARBA" id="ARBA00023426"/>
    </source>
</evidence>
<dbReference type="SUPFAM" id="SSF54675">
    <property type="entry name" value="Nicotinate/Quinolinate PRTase N-terminal domain-like"/>
    <property type="match status" value="1"/>
</dbReference>
<dbReference type="InterPro" id="IPR013785">
    <property type="entry name" value="Aldolase_TIM"/>
</dbReference>
<dbReference type="InterPro" id="IPR040727">
    <property type="entry name" value="NAPRTase_N"/>
</dbReference>
<evidence type="ECO:0000256" key="12">
    <source>
        <dbReference type="ARBA" id="ARBA00023211"/>
    </source>
</evidence>
<dbReference type="FunFam" id="3.20.20.70:FF:000155">
    <property type="entry name" value="Nicotinate phosphoribosyltransferase"/>
    <property type="match status" value="1"/>
</dbReference>
<evidence type="ECO:0000259" key="16">
    <source>
        <dbReference type="Pfam" id="PF04095"/>
    </source>
</evidence>
<dbReference type="InterPro" id="IPR041619">
    <property type="entry name" value="NAPRTase_C"/>
</dbReference>
<organism evidence="19 20">
    <name type="scientific">Rhodosorus marinus</name>
    <dbReference type="NCBI Taxonomy" id="101924"/>
    <lineage>
        <taxon>Eukaryota</taxon>
        <taxon>Rhodophyta</taxon>
        <taxon>Stylonematophyceae</taxon>
        <taxon>Stylonematales</taxon>
        <taxon>Stylonemataceae</taxon>
        <taxon>Rhodosorus</taxon>
    </lineage>
</organism>
<comment type="catalytic activity">
    <reaction evidence="14 15">
        <text>5-phospho-alpha-D-ribose 1-diphosphate + nicotinate + ATP + H2O = nicotinate beta-D-ribonucleotide + ADP + phosphate + diphosphate</text>
        <dbReference type="Rhea" id="RHEA:36163"/>
        <dbReference type="ChEBI" id="CHEBI:15377"/>
        <dbReference type="ChEBI" id="CHEBI:30616"/>
        <dbReference type="ChEBI" id="CHEBI:32544"/>
        <dbReference type="ChEBI" id="CHEBI:33019"/>
        <dbReference type="ChEBI" id="CHEBI:43474"/>
        <dbReference type="ChEBI" id="CHEBI:57502"/>
        <dbReference type="ChEBI" id="CHEBI:58017"/>
        <dbReference type="ChEBI" id="CHEBI:456216"/>
        <dbReference type="EC" id="6.3.4.21"/>
    </reaction>
</comment>
<comment type="PTM">
    <text evidence="15">Transiently phosphorylated on a His residue during the reaction cycle. Phosphorylation strongly increases the affinity for substrates and increases the rate of nicotinate D-ribonucleotide production. Dephosphorylation regenerates the low-affinity form of the enzyme, leading to product release.</text>
</comment>
<feature type="domain" description="Nicotinate phosphoribosyltransferase C-terminal" evidence="18">
    <location>
        <begin position="404"/>
        <end position="510"/>
    </location>
</feature>
<feature type="domain" description="Nicotinate/nicotinamide phosphoribosyltransferase" evidence="16">
    <location>
        <begin position="300"/>
        <end position="397"/>
    </location>
</feature>
<dbReference type="Gene3D" id="3.20.20.70">
    <property type="entry name" value="Aldolase class I"/>
    <property type="match status" value="1"/>
</dbReference>
<evidence type="ECO:0000256" key="14">
    <source>
        <dbReference type="ARBA" id="ARBA00048668"/>
    </source>
</evidence>
<evidence type="ECO:0000256" key="5">
    <source>
        <dbReference type="ARBA" id="ARBA00013236"/>
    </source>
</evidence>
<dbReference type="SUPFAM" id="SSF51690">
    <property type="entry name" value="Nicotinate/Quinolinate PRTase C-terminal domain-like"/>
    <property type="match status" value="1"/>
</dbReference>
<dbReference type="InterPro" id="IPR036068">
    <property type="entry name" value="Nicotinate_pribotase-like_C"/>
</dbReference>
<dbReference type="GO" id="GO:0004516">
    <property type="term" value="F:nicotinate phosphoribosyltransferase activity"/>
    <property type="evidence" value="ECO:0007669"/>
    <property type="project" value="UniProtKB-UniRule"/>
</dbReference>
<dbReference type="EMBL" id="JAMWBK010000006">
    <property type="protein sequence ID" value="KAJ8904373.1"/>
    <property type="molecule type" value="Genomic_DNA"/>
</dbReference>
<dbReference type="AlphaFoldDB" id="A0AAV8UTI3"/>
<dbReference type="Pfam" id="PF17767">
    <property type="entry name" value="NAPRTase_N"/>
    <property type="match status" value="1"/>
</dbReference>
<evidence type="ECO:0000256" key="8">
    <source>
        <dbReference type="ARBA" id="ARBA00022642"/>
    </source>
</evidence>
<evidence type="ECO:0000256" key="4">
    <source>
        <dbReference type="ARBA" id="ARBA00010897"/>
    </source>
</evidence>
<evidence type="ECO:0000256" key="9">
    <source>
        <dbReference type="ARBA" id="ARBA00022679"/>
    </source>
</evidence>
<dbReference type="PIRSF" id="PIRSF000484">
    <property type="entry name" value="NAPRT"/>
    <property type="match status" value="1"/>
</dbReference>
<dbReference type="EC" id="6.3.4.21" evidence="5 15"/>